<dbReference type="VEuPathDB" id="VectorBase:GPAI047783"/>
<name>A0A1B0AJH0_GLOPL</name>
<evidence type="ECO:0000313" key="3">
    <source>
        <dbReference type="Proteomes" id="UP000092445"/>
    </source>
</evidence>
<protein>
    <submittedName>
        <fullName evidence="2">Uncharacterized protein</fullName>
    </submittedName>
</protein>
<reference evidence="2" key="2">
    <citation type="submission" date="2020-05" db="UniProtKB">
        <authorList>
            <consortium name="EnsemblMetazoa"/>
        </authorList>
    </citation>
    <scope>IDENTIFICATION</scope>
    <source>
        <strain evidence="2">IAEA</strain>
    </source>
</reference>
<evidence type="ECO:0000256" key="1">
    <source>
        <dbReference type="SAM" id="Phobius"/>
    </source>
</evidence>
<keyword evidence="1" id="KW-0472">Membrane</keyword>
<keyword evidence="1" id="KW-1133">Transmembrane helix</keyword>
<keyword evidence="3" id="KW-1185">Reference proteome</keyword>
<dbReference type="EnsemblMetazoa" id="GPAI047783-RA">
    <property type="protein sequence ID" value="GPAI047783-PA"/>
    <property type="gene ID" value="GPAI047783"/>
</dbReference>
<reference evidence="3" key="1">
    <citation type="submission" date="2014-03" db="EMBL/GenBank/DDBJ databases">
        <authorList>
            <person name="Aksoy S."/>
            <person name="Warren W."/>
            <person name="Wilson R.K."/>
        </authorList>
    </citation>
    <scope>NUCLEOTIDE SEQUENCE [LARGE SCALE GENOMIC DNA]</scope>
    <source>
        <strain evidence="3">IAEA</strain>
    </source>
</reference>
<feature type="transmembrane region" description="Helical" evidence="1">
    <location>
        <begin position="102"/>
        <end position="124"/>
    </location>
</feature>
<accession>A0A1B0AJH0</accession>
<sequence length="223" mass="25211">MELKFLPHRRSFPTARMEKPKTKTPHTHDVLKPVCKAKSKDLRQHIALELHIETSYIPDQKSYRPFSANLLCFLKLTPILPPLLLLFAPLIVIEVFSCLEPLLLLLLLLMIVCVALMTLAPLVVAETEEVDDEVPVFEFELEVIILASACDDVGFVMTAVALVEEFDVTVEEPFEEDDCKVSCKYFVLYEILTTRGNEKRSKNSSAGNGSFCSCNNTKFQMNL</sequence>
<dbReference type="Proteomes" id="UP000092445">
    <property type="component" value="Unassembled WGS sequence"/>
</dbReference>
<organism evidence="2 3">
    <name type="scientific">Glossina pallidipes</name>
    <name type="common">Tsetse fly</name>
    <dbReference type="NCBI Taxonomy" id="7398"/>
    <lineage>
        <taxon>Eukaryota</taxon>
        <taxon>Metazoa</taxon>
        <taxon>Ecdysozoa</taxon>
        <taxon>Arthropoda</taxon>
        <taxon>Hexapoda</taxon>
        <taxon>Insecta</taxon>
        <taxon>Pterygota</taxon>
        <taxon>Neoptera</taxon>
        <taxon>Endopterygota</taxon>
        <taxon>Diptera</taxon>
        <taxon>Brachycera</taxon>
        <taxon>Muscomorpha</taxon>
        <taxon>Hippoboscoidea</taxon>
        <taxon>Glossinidae</taxon>
        <taxon>Glossina</taxon>
    </lineage>
</organism>
<proteinExistence type="predicted"/>
<evidence type="ECO:0000313" key="2">
    <source>
        <dbReference type="EnsemblMetazoa" id="GPAI047783-PA"/>
    </source>
</evidence>
<dbReference type="AlphaFoldDB" id="A0A1B0AJH0"/>
<feature type="transmembrane region" description="Helical" evidence="1">
    <location>
        <begin position="70"/>
        <end position="96"/>
    </location>
</feature>
<keyword evidence="1" id="KW-0812">Transmembrane</keyword>